<protein>
    <recommendedName>
        <fullName evidence="4">Secreted protein</fullName>
    </recommendedName>
</protein>
<evidence type="ECO:0000313" key="2">
    <source>
        <dbReference type="EMBL" id="TRM62795.1"/>
    </source>
</evidence>
<name>A0A550CDB5_9AGAR</name>
<feature type="chain" id="PRO_5022023640" description="Secreted protein" evidence="1">
    <location>
        <begin position="18"/>
        <end position="90"/>
    </location>
</feature>
<evidence type="ECO:0008006" key="4">
    <source>
        <dbReference type="Google" id="ProtNLM"/>
    </source>
</evidence>
<dbReference type="Proteomes" id="UP000320762">
    <property type="component" value="Unassembled WGS sequence"/>
</dbReference>
<proteinExistence type="predicted"/>
<keyword evidence="1" id="KW-0732">Signal</keyword>
<feature type="signal peptide" evidence="1">
    <location>
        <begin position="1"/>
        <end position="17"/>
    </location>
</feature>
<comment type="caution">
    <text evidence="2">The sequence shown here is derived from an EMBL/GenBank/DDBJ whole genome shotgun (WGS) entry which is preliminary data.</text>
</comment>
<reference evidence="2 3" key="1">
    <citation type="journal article" date="2019" name="New Phytol.">
        <title>Comparative genomics reveals unique wood-decay strategies and fruiting body development in the Schizophyllaceae.</title>
        <authorList>
            <person name="Almasi E."/>
            <person name="Sahu N."/>
            <person name="Krizsan K."/>
            <person name="Balint B."/>
            <person name="Kovacs G.M."/>
            <person name="Kiss B."/>
            <person name="Cseklye J."/>
            <person name="Drula E."/>
            <person name="Henrissat B."/>
            <person name="Nagy I."/>
            <person name="Chovatia M."/>
            <person name="Adam C."/>
            <person name="LaButti K."/>
            <person name="Lipzen A."/>
            <person name="Riley R."/>
            <person name="Grigoriev I.V."/>
            <person name="Nagy L.G."/>
        </authorList>
    </citation>
    <scope>NUCLEOTIDE SEQUENCE [LARGE SCALE GENOMIC DNA]</scope>
    <source>
        <strain evidence="2 3">NL-1724</strain>
    </source>
</reference>
<evidence type="ECO:0000313" key="3">
    <source>
        <dbReference type="Proteomes" id="UP000320762"/>
    </source>
</evidence>
<dbReference type="EMBL" id="VDMD01000011">
    <property type="protein sequence ID" value="TRM62795.1"/>
    <property type="molecule type" value="Genomic_DNA"/>
</dbReference>
<keyword evidence="3" id="KW-1185">Reference proteome</keyword>
<accession>A0A550CDB5</accession>
<organism evidence="2 3">
    <name type="scientific">Schizophyllum amplum</name>
    <dbReference type="NCBI Taxonomy" id="97359"/>
    <lineage>
        <taxon>Eukaryota</taxon>
        <taxon>Fungi</taxon>
        <taxon>Dikarya</taxon>
        <taxon>Basidiomycota</taxon>
        <taxon>Agaricomycotina</taxon>
        <taxon>Agaricomycetes</taxon>
        <taxon>Agaricomycetidae</taxon>
        <taxon>Agaricales</taxon>
        <taxon>Schizophyllaceae</taxon>
        <taxon>Schizophyllum</taxon>
    </lineage>
</organism>
<dbReference type="AlphaFoldDB" id="A0A550CDB5"/>
<gene>
    <name evidence="2" type="ORF">BD626DRAFT_41073</name>
</gene>
<sequence length="90" mass="9895">MLSLICLTFAFSRPSLFVSPRLSPLLILRCSSWTAIATPPYSPVSTLRLRICQSVAIESEHIRTAFSPVRRAGETLASDIARGGHRGRLL</sequence>
<evidence type="ECO:0000256" key="1">
    <source>
        <dbReference type="SAM" id="SignalP"/>
    </source>
</evidence>